<feature type="domain" description="Phospholipid/glycerol acyltransferase" evidence="1">
    <location>
        <begin position="75"/>
        <end position="219"/>
    </location>
</feature>
<protein>
    <submittedName>
        <fullName evidence="2">Glycerol-3-phosphate o-acyltransferase, putative</fullName>
    </submittedName>
</protein>
<keyword evidence="3" id="KW-1185">Reference proteome</keyword>
<keyword evidence="2" id="KW-0012">Acyltransferase</keyword>
<dbReference type="EMBL" id="CP006939">
    <property type="protein sequence ID" value="AHC13626.1"/>
    <property type="molecule type" value="Genomic_DNA"/>
</dbReference>
<keyword evidence="2" id="KW-0808">Transferase</keyword>
<evidence type="ECO:0000313" key="3">
    <source>
        <dbReference type="Proteomes" id="UP000018680"/>
    </source>
</evidence>
<dbReference type="SMART" id="SM00563">
    <property type="entry name" value="PlsC"/>
    <property type="match status" value="1"/>
</dbReference>
<dbReference type="eggNOG" id="COG0204">
    <property type="taxonomic scope" value="Bacteria"/>
</dbReference>
<organism evidence="2 3">
    <name type="scientific">Salinispira pacifica</name>
    <dbReference type="NCBI Taxonomy" id="1307761"/>
    <lineage>
        <taxon>Bacteria</taxon>
        <taxon>Pseudomonadati</taxon>
        <taxon>Spirochaetota</taxon>
        <taxon>Spirochaetia</taxon>
        <taxon>Spirochaetales</taxon>
        <taxon>Spirochaetaceae</taxon>
        <taxon>Salinispira</taxon>
    </lineage>
</organism>
<sequence>MNTIKEKYGHIAKELIQNSIQTGHVDPDAIYQEANKSNRAILNKIVQDLLLPGSDIRNFAELLKLHNLAQEGKSCLILMEHYSNFDLPNLYYLLENKHSNGEDIGDSIIAMAGMKLNVESEFVRAFTEAYTRIVIYPSRSLTPLMGTAKYEEEKTKARKLNMAALHEMVRAKHSGKIILLFPSGTRYRPGNEDTRRGLAEVDSYIKGFDYVLPIAIAGNTLRVNAKGSMSEDFVHPDCMVFQAGDVREAKPWRAEIRKEAPQGENPKQFMADRVMEELAELHTQAQVYRKEQLPADYRED</sequence>
<dbReference type="Proteomes" id="UP000018680">
    <property type="component" value="Chromosome"/>
</dbReference>
<reference evidence="2 3" key="1">
    <citation type="journal article" date="2015" name="Stand. Genomic Sci.">
        <title>Complete genome sequence and description of Salinispira pacifica gen. nov., sp. nov., a novel spirochaete isolated form a hypersaline microbial mat.</title>
        <authorList>
            <person name="Ben Hania W."/>
            <person name="Joseph M."/>
            <person name="Schumann P."/>
            <person name="Bunk B."/>
            <person name="Fiebig A."/>
            <person name="Sproer C."/>
            <person name="Klenk H.P."/>
            <person name="Fardeau M.L."/>
            <person name="Spring S."/>
        </authorList>
    </citation>
    <scope>NUCLEOTIDE SEQUENCE [LARGE SCALE GENOMIC DNA]</scope>
    <source>
        <strain evidence="2 3">L21-RPul-D2</strain>
    </source>
</reference>
<evidence type="ECO:0000259" key="1">
    <source>
        <dbReference type="SMART" id="SM00563"/>
    </source>
</evidence>
<dbReference type="InterPro" id="IPR002123">
    <property type="entry name" value="Plipid/glycerol_acylTrfase"/>
</dbReference>
<dbReference type="AlphaFoldDB" id="V5WEN4"/>
<proteinExistence type="predicted"/>
<dbReference type="RefSeq" id="WP_024266559.1">
    <property type="nucleotide sequence ID" value="NC_023035.1"/>
</dbReference>
<accession>V5WEN4</accession>
<dbReference type="SUPFAM" id="SSF69593">
    <property type="entry name" value="Glycerol-3-phosphate (1)-acyltransferase"/>
    <property type="match status" value="1"/>
</dbReference>
<evidence type="ECO:0000313" key="2">
    <source>
        <dbReference type="EMBL" id="AHC13626.1"/>
    </source>
</evidence>
<dbReference type="HOGENOM" id="CLU_080737_0_0_12"/>
<dbReference type="STRING" id="1307761.L21SP2_0182"/>
<name>V5WEN4_9SPIO</name>
<dbReference type="Gene3D" id="3.40.1130.10">
    <property type="entry name" value="Glycerol-3-phosphate (1)-acyltransferase"/>
    <property type="match status" value="1"/>
</dbReference>
<dbReference type="KEGG" id="slr:L21SP2_0182"/>
<gene>
    <name evidence="2" type="ORF">L21SP2_0182</name>
</gene>
<dbReference type="PATRIC" id="fig|1307761.3.peg.183"/>
<dbReference type="Pfam" id="PF01553">
    <property type="entry name" value="Acyltransferase"/>
    <property type="match status" value="1"/>
</dbReference>
<dbReference type="GO" id="GO:0016746">
    <property type="term" value="F:acyltransferase activity"/>
    <property type="evidence" value="ECO:0007669"/>
    <property type="project" value="UniProtKB-KW"/>
</dbReference>